<dbReference type="OrthoDB" id="29098at2759"/>
<evidence type="ECO:0000259" key="7">
    <source>
        <dbReference type="Pfam" id="PF09468"/>
    </source>
</evidence>
<dbReference type="PANTHER" id="PTHR13383:SF11">
    <property type="entry name" value="RIBONUCLEASE H2 SUBUNIT B"/>
    <property type="match status" value="1"/>
</dbReference>
<evidence type="ECO:0000256" key="2">
    <source>
        <dbReference type="ARBA" id="ARBA00019062"/>
    </source>
</evidence>
<dbReference type="Pfam" id="PF09468">
    <property type="entry name" value="RNase_H2-Ydr279"/>
    <property type="match status" value="1"/>
</dbReference>
<evidence type="ECO:0000313" key="9">
    <source>
        <dbReference type="EMBL" id="TFL01608.1"/>
    </source>
</evidence>
<evidence type="ECO:0000256" key="4">
    <source>
        <dbReference type="ARBA" id="ARBA00024778"/>
    </source>
</evidence>
<evidence type="ECO:0000259" key="8">
    <source>
        <dbReference type="Pfam" id="PF17745"/>
    </source>
</evidence>
<proteinExistence type="predicted"/>
<dbReference type="InterPro" id="IPR019024">
    <property type="entry name" value="RNase_H2_suB_wHTH"/>
</dbReference>
<dbReference type="GO" id="GO:0005654">
    <property type="term" value="C:nucleoplasm"/>
    <property type="evidence" value="ECO:0007669"/>
    <property type="project" value="TreeGrafter"/>
</dbReference>
<feature type="domain" description="Rnh202 triple barrel" evidence="8">
    <location>
        <begin position="8"/>
        <end position="94"/>
    </location>
</feature>
<dbReference type="STRING" id="1884261.A0A5C3QJT3"/>
<accession>A0A5C3QJT3</accession>
<dbReference type="GO" id="GO:0006401">
    <property type="term" value="P:RNA catabolic process"/>
    <property type="evidence" value="ECO:0007669"/>
    <property type="project" value="TreeGrafter"/>
</dbReference>
<evidence type="ECO:0000256" key="5">
    <source>
        <dbReference type="ARBA" id="ARBA00033464"/>
    </source>
</evidence>
<dbReference type="PANTHER" id="PTHR13383">
    <property type="entry name" value="RIBONUCLEASE H2 SUBUNIT B"/>
    <property type="match status" value="1"/>
</dbReference>
<gene>
    <name evidence="9" type="ORF">BDV98DRAFT_548197</name>
</gene>
<comment type="subcellular location">
    <subcellularLocation>
        <location evidence="1">Nucleus</location>
    </subcellularLocation>
</comment>
<evidence type="ECO:0000256" key="3">
    <source>
        <dbReference type="ARBA" id="ARBA00023242"/>
    </source>
</evidence>
<feature type="region of interest" description="Disordered" evidence="6">
    <location>
        <begin position="278"/>
        <end position="311"/>
    </location>
</feature>
<evidence type="ECO:0000256" key="1">
    <source>
        <dbReference type="ARBA" id="ARBA00004123"/>
    </source>
</evidence>
<dbReference type="Pfam" id="PF17745">
    <property type="entry name" value="Ydr279_N"/>
    <property type="match status" value="1"/>
</dbReference>
<reference evidence="9 10" key="1">
    <citation type="journal article" date="2019" name="Nat. Ecol. Evol.">
        <title>Megaphylogeny resolves global patterns of mushroom evolution.</title>
        <authorList>
            <person name="Varga T."/>
            <person name="Krizsan K."/>
            <person name="Foldi C."/>
            <person name="Dima B."/>
            <person name="Sanchez-Garcia M."/>
            <person name="Sanchez-Ramirez S."/>
            <person name="Szollosi G.J."/>
            <person name="Szarkandi J.G."/>
            <person name="Papp V."/>
            <person name="Albert L."/>
            <person name="Andreopoulos W."/>
            <person name="Angelini C."/>
            <person name="Antonin V."/>
            <person name="Barry K.W."/>
            <person name="Bougher N.L."/>
            <person name="Buchanan P."/>
            <person name="Buyck B."/>
            <person name="Bense V."/>
            <person name="Catcheside P."/>
            <person name="Chovatia M."/>
            <person name="Cooper J."/>
            <person name="Damon W."/>
            <person name="Desjardin D."/>
            <person name="Finy P."/>
            <person name="Geml J."/>
            <person name="Haridas S."/>
            <person name="Hughes K."/>
            <person name="Justo A."/>
            <person name="Karasinski D."/>
            <person name="Kautmanova I."/>
            <person name="Kiss B."/>
            <person name="Kocsube S."/>
            <person name="Kotiranta H."/>
            <person name="LaButti K.M."/>
            <person name="Lechner B.E."/>
            <person name="Liimatainen K."/>
            <person name="Lipzen A."/>
            <person name="Lukacs Z."/>
            <person name="Mihaltcheva S."/>
            <person name="Morgado L.N."/>
            <person name="Niskanen T."/>
            <person name="Noordeloos M.E."/>
            <person name="Ohm R.A."/>
            <person name="Ortiz-Santana B."/>
            <person name="Ovrebo C."/>
            <person name="Racz N."/>
            <person name="Riley R."/>
            <person name="Savchenko A."/>
            <person name="Shiryaev A."/>
            <person name="Soop K."/>
            <person name="Spirin V."/>
            <person name="Szebenyi C."/>
            <person name="Tomsovsky M."/>
            <person name="Tulloss R.E."/>
            <person name="Uehling J."/>
            <person name="Grigoriev I.V."/>
            <person name="Vagvolgyi C."/>
            <person name="Papp T."/>
            <person name="Martin F.M."/>
            <person name="Miettinen O."/>
            <person name="Hibbett D.S."/>
            <person name="Nagy L.G."/>
        </authorList>
    </citation>
    <scope>NUCLEOTIDE SEQUENCE [LARGE SCALE GENOMIC DNA]</scope>
    <source>
        <strain evidence="9 10">CBS 309.79</strain>
    </source>
</reference>
<dbReference type="Gene3D" id="2.20.25.530">
    <property type="match status" value="1"/>
</dbReference>
<dbReference type="EMBL" id="ML178824">
    <property type="protein sequence ID" value="TFL01608.1"/>
    <property type="molecule type" value="Genomic_DNA"/>
</dbReference>
<dbReference type="Gene3D" id="1.10.20.120">
    <property type="match status" value="1"/>
</dbReference>
<feature type="domain" description="Ribonuclease H2 subunit B wHTH" evidence="7">
    <location>
        <begin position="97"/>
        <end position="250"/>
    </location>
</feature>
<protein>
    <recommendedName>
        <fullName evidence="2">Ribonuclease H2 subunit B</fullName>
    </recommendedName>
    <alternativeName>
        <fullName evidence="5">Ribonuclease HI subunit B</fullName>
    </alternativeName>
</protein>
<dbReference type="InterPro" id="IPR041195">
    <property type="entry name" value="Rnh202_N"/>
</dbReference>
<dbReference type="Proteomes" id="UP000305067">
    <property type="component" value="Unassembled WGS sequence"/>
</dbReference>
<name>A0A5C3QJT3_9AGAR</name>
<evidence type="ECO:0000256" key="6">
    <source>
        <dbReference type="SAM" id="MobiDB-lite"/>
    </source>
</evidence>
<comment type="function">
    <text evidence="4">Non catalytic subunit of RNase H2, an endonuclease that specifically degrades the RNA of RNA:DNA hybrids. Participates in DNA replication, possibly by mediating the removal of lagging-strand Okazaki fragment RNA primers during DNA replication. Mediates the excision of single ribonucleotides from DNA:RNA duplexes.</text>
</comment>
<dbReference type="GO" id="GO:0032299">
    <property type="term" value="C:ribonuclease H2 complex"/>
    <property type="evidence" value="ECO:0007669"/>
    <property type="project" value="InterPro"/>
</dbReference>
<sequence length="329" mass="36281">MNSATLAILPSSVLETLSEKGHPDGSFLKLLHPRTRLPCLFLVWSEPNTGTAEGATSRTKFAEVQAVSPAQGRSWFMDEEVVEDGRLLVISPMDPAFLLLPILLLVSPKDGSLGNFRPADQLFDAAILQLEKENQDEEDVDMQSVLKDTRTFCDLECSQSALSALCDRKDITEDIVVYRFSEAKTTDYMKQKVSRLAAHSVLDDSKTITRSFAREGLTDDGKEDILKIARLDAACNLIGQYLPTSQRHLLRASFNFTALDTHRAELEKVEAARTAAAEATLPQKNSKGSAKVDSTLKKRKSSSSQGVEKLKKVNVNGMSKLDSFFKPKA</sequence>
<evidence type="ECO:0000313" key="10">
    <source>
        <dbReference type="Proteomes" id="UP000305067"/>
    </source>
</evidence>
<dbReference type="AlphaFoldDB" id="A0A5C3QJT3"/>
<keyword evidence="10" id="KW-1185">Reference proteome</keyword>
<organism evidence="9 10">
    <name type="scientific">Pterulicium gracile</name>
    <dbReference type="NCBI Taxonomy" id="1884261"/>
    <lineage>
        <taxon>Eukaryota</taxon>
        <taxon>Fungi</taxon>
        <taxon>Dikarya</taxon>
        <taxon>Basidiomycota</taxon>
        <taxon>Agaricomycotina</taxon>
        <taxon>Agaricomycetes</taxon>
        <taxon>Agaricomycetidae</taxon>
        <taxon>Agaricales</taxon>
        <taxon>Pleurotineae</taxon>
        <taxon>Pterulaceae</taxon>
        <taxon>Pterulicium</taxon>
    </lineage>
</organism>
<keyword evidence="3" id="KW-0539">Nucleus</keyword>
<dbReference type="InterPro" id="IPR040456">
    <property type="entry name" value="RNase_H2_suB"/>
</dbReference>